<proteinExistence type="predicted"/>
<name>A0ACB9QLY5_9MYRT</name>
<comment type="caution">
    <text evidence="1">The sequence shown here is derived from an EMBL/GenBank/DDBJ whole genome shotgun (WGS) entry which is preliminary data.</text>
</comment>
<keyword evidence="2" id="KW-1185">Reference proteome</keyword>
<accession>A0ACB9QLY5</accession>
<protein>
    <submittedName>
        <fullName evidence="1">Uncharacterized protein</fullName>
    </submittedName>
</protein>
<dbReference type="EMBL" id="CM042885">
    <property type="protein sequence ID" value="KAI4364673.1"/>
    <property type="molecule type" value="Genomic_DNA"/>
</dbReference>
<evidence type="ECO:0000313" key="2">
    <source>
        <dbReference type="Proteomes" id="UP001057402"/>
    </source>
</evidence>
<dbReference type="Proteomes" id="UP001057402">
    <property type="component" value="Chromosome 6"/>
</dbReference>
<evidence type="ECO:0000313" key="1">
    <source>
        <dbReference type="EMBL" id="KAI4364673.1"/>
    </source>
</evidence>
<gene>
    <name evidence="1" type="ORF">MLD38_020731</name>
</gene>
<sequence>MTSHPPGTTDQGPGNDGREKGDASDTNDNRYGHSSQTGEEFSEEFLRDRIGGIKRVNVLPAVDRVEGCHYENARGPFDFERCNDTDCGTSSSAFFNSPVVRNPFQSPFSLDRVTYSGGFGQDEANLGEAVSEPLATLFSPSESPQSCKLKFLCSYGGRILPRPSDGRLRYVGGETRIISIRRNVSWEELVRKTSAICKQPHMIKYQLPGEDLDALISVCSDEDLQNLIEEFCELERNGNSQRLRIFLISLSECESPRSFEVGSEQQHDINYQYVVAVNGMLDPSPQKSVKAANQAFQLGGSSSNHSPGCGRSRRDSPMYLQAIDGREYSPSSHMRPTLASPSHVQSEIIGSSPANALGDWTHYYVSNEVGPSFPASLHVVANLSAEDGPVNSDRSFQKLFPSAREHGLIKRTISNEKRVIPRDNLAINLDDQASCFGKSVERDTPNYRIVHSRSDSQLPEYSNGGASSAEEGHVACPVNISAESLPLLVYPSPSHEWCIKSQDINKAENHDTRKVTVTNETATSREDDDSTSSLVDAKPADSYRENGKVSAADMIPENNSSSYQLGIPLNESAANNAIPDDNRSVDRVPRYRISAISSAIEECLRETDAGNIVVQRDHTFETNPENGNSTAHDERRDQGTIKRLVVDASSPFSPNCIIPRKQDGPEPSGSNVSSQKDLEGTVTPDTTDLEDAKSDDHDDGEDLISNAVMAEIEAGIYGLQIIKNADLEEQRELGSGTFGTVYHGKWRGTDVAIKRIKKSCFAGRLSEQERITNDFWREAKILSNLHHPNVVAFYGVVPDGPGGTLSTVTEFMVNGSLRQNLVRNSRLLDRRKKLMIAMDAAFGMEYLHLKNIVHFDLKCDNFLVNLKDPRRPVCKVGDFGLSRIKQNTLVSGGIRGTLPWMAPELLNGTNDRVSEKVDIYSFGIAMWEMLTGEEPYANMHCGAIIGGIVNNNLRPPIPERCDVGWRRLMEECWSTDPCSRPSFTEITQRLQEMLKTVQLKRDPSLEKPK</sequence>
<organism evidence="1 2">
    <name type="scientific">Melastoma candidum</name>
    <dbReference type="NCBI Taxonomy" id="119954"/>
    <lineage>
        <taxon>Eukaryota</taxon>
        <taxon>Viridiplantae</taxon>
        <taxon>Streptophyta</taxon>
        <taxon>Embryophyta</taxon>
        <taxon>Tracheophyta</taxon>
        <taxon>Spermatophyta</taxon>
        <taxon>Magnoliopsida</taxon>
        <taxon>eudicotyledons</taxon>
        <taxon>Gunneridae</taxon>
        <taxon>Pentapetalae</taxon>
        <taxon>rosids</taxon>
        <taxon>malvids</taxon>
        <taxon>Myrtales</taxon>
        <taxon>Melastomataceae</taxon>
        <taxon>Melastomatoideae</taxon>
        <taxon>Melastomateae</taxon>
        <taxon>Melastoma</taxon>
    </lineage>
</organism>
<reference evidence="2" key="1">
    <citation type="journal article" date="2023" name="Front. Plant Sci.">
        <title>Chromosomal-level genome assembly of Melastoma candidum provides insights into trichome evolution.</title>
        <authorList>
            <person name="Zhong Y."/>
            <person name="Wu W."/>
            <person name="Sun C."/>
            <person name="Zou P."/>
            <person name="Liu Y."/>
            <person name="Dai S."/>
            <person name="Zhou R."/>
        </authorList>
    </citation>
    <scope>NUCLEOTIDE SEQUENCE [LARGE SCALE GENOMIC DNA]</scope>
</reference>